<accession>A0A9P6HVM1</accession>
<reference evidence="2" key="2">
    <citation type="submission" date="2020-11" db="EMBL/GenBank/DDBJ databases">
        <authorList>
            <consortium name="DOE Joint Genome Institute"/>
            <person name="Kuo A."/>
            <person name="Miyauchi S."/>
            <person name="Kiss E."/>
            <person name="Drula E."/>
            <person name="Kohler A."/>
            <person name="Sanchez-Garcia M."/>
            <person name="Andreopoulos B."/>
            <person name="Barry K.W."/>
            <person name="Bonito G."/>
            <person name="Buee M."/>
            <person name="Carver A."/>
            <person name="Chen C."/>
            <person name="Cichocki N."/>
            <person name="Clum A."/>
            <person name="Culley D."/>
            <person name="Crous P.W."/>
            <person name="Fauchery L."/>
            <person name="Girlanda M."/>
            <person name="Hayes R."/>
            <person name="Keri Z."/>
            <person name="Labutti K."/>
            <person name="Lipzen A."/>
            <person name="Lombard V."/>
            <person name="Magnuson J."/>
            <person name="Maillard F."/>
            <person name="Morin E."/>
            <person name="Murat C."/>
            <person name="Nolan M."/>
            <person name="Ohm R."/>
            <person name="Pangilinan J."/>
            <person name="Pereira M."/>
            <person name="Perotto S."/>
            <person name="Peter M."/>
            <person name="Riley R."/>
            <person name="Sitrit Y."/>
            <person name="Stielow B."/>
            <person name="Szollosi G."/>
            <person name="Zifcakova L."/>
            <person name="Stursova M."/>
            <person name="Spatafora J.W."/>
            <person name="Tedersoo L."/>
            <person name="Vaario L.-M."/>
            <person name="Yamada A."/>
            <person name="Yan M."/>
            <person name="Wang P."/>
            <person name="Xu J."/>
            <person name="Bruns T."/>
            <person name="Baldrian P."/>
            <person name="Vilgalys R."/>
            <person name="Henrissat B."/>
            <person name="Grigoriev I.V."/>
            <person name="Hibbett D."/>
            <person name="Nagy L.G."/>
            <person name="Martin F.M."/>
        </authorList>
    </citation>
    <scope>NUCLEOTIDE SEQUENCE</scope>
    <source>
        <strain evidence="2">UH-Tt-Lm1</strain>
    </source>
</reference>
<sequence length="329" mass="35731">MASQPQPLVAPSPMAQLLEQLALDDLPSGALYKHSPDASVKTLTEEPQSLLSSPTRINPPSLFTNSRDSSLTVESAASPTRTSREGSSIIPAGPSQNSSTTSFTKSSETPALVPQYDPINVYPHTLHLSTSSPTLRRGTSILRSPSSTDQSASASSNPPSPPSPMSLVTPSVRFAPLPEVERKKRKHGQRLGVAARSQLLARRRQMMRENEDVDRPPQNLWRSDEEEEDPLVALGHLVKLASIGIWRKVSSKDKKNRPEMPKRSNSDSVLEITSPVTYTDAGDDVLVELVEDSGDDRTLLPQPETRADDDVVVVQTEVPPEALIPTVDS</sequence>
<dbReference type="OrthoDB" id="3265817at2759"/>
<evidence type="ECO:0000313" key="3">
    <source>
        <dbReference type="Proteomes" id="UP000736335"/>
    </source>
</evidence>
<name>A0A9P6HVM1_9AGAM</name>
<feature type="region of interest" description="Disordered" evidence="1">
    <location>
        <begin position="252"/>
        <end position="272"/>
    </location>
</feature>
<feature type="compositionally biased region" description="Polar residues" evidence="1">
    <location>
        <begin position="41"/>
        <end position="81"/>
    </location>
</feature>
<dbReference type="Proteomes" id="UP000736335">
    <property type="component" value="Unassembled WGS sequence"/>
</dbReference>
<organism evidence="2 3">
    <name type="scientific">Thelephora terrestris</name>
    <dbReference type="NCBI Taxonomy" id="56493"/>
    <lineage>
        <taxon>Eukaryota</taxon>
        <taxon>Fungi</taxon>
        <taxon>Dikarya</taxon>
        <taxon>Basidiomycota</taxon>
        <taxon>Agaricomycotina</taxon>
        <taxon>Agaricomycetes</taxon>
        <taxon>Thelephorales</taxon>
        <taxon>Thelephoraceae</taxon>
        <taxon>Thelephora</taxon>
    </lineage>
</organism>
<gene>
    <name evidence="2" type="ORF">BJ322DRAFT_1031504</name>
</gene>
<dbReference type="EMBL" id="WIUZ02000001">
    <property type="protein sequence ID" value="KAF9792806.1"/>
    <property type="molecule type" value="Genomic_DNA"/>
</dbReference>
<feature type="compositionally biased region" description="Basic and acidic residues" evidence="1">
    <location>
        <begin position="252"/>
        <end position="265"/>
    </location>
</feature>
<reference evidence="2" key="1">
    <citation type="journal article" date="2020" name="Nat. Commun.">
        <title>Large-scale genome sequencing of mycorrhizal fungi provides insights into the early evolution of symbiotic traits.</title>
        <authorList>
            <person name="Miyauchi S."/>
            <person name="Kiss E."/>
            <person name="Kuo A."/>
            <person name="Drula E."/>
            <person name="Kohler A."/>
            <person name="Sanchez-Garcia M."/>
            <person name="Morin E."/>
            <person name="Andreopoulos B."/>
            <person name="Barry K.W."/>
            <person name="Bonito G."/>
            <person name="Buee M."/>
            <person name="Carver A."/>
            <person name="Chen C."/>
            <person name="Cichocki N."/>
            <person name="Clum A."/>
            <person name="Culley D."/>
            <person name="Crous P.W."/>
            <person name="Fauchery L."/>
            <person name="Girlanda M."/>
            <person name="Hayes R.D."/>
            <person name="Keri Z."/>
            <person name="LaButti K."/>
            <person name="Lipzen A."/>
            <person name="Lombard V."/>
            <person name="Magnuson J."/>
            <person name="Maillard F."/>
            <person name="Murat C."/>
            <person name="Nolan M."/>
            <person name="Ohm R.A."/>
            <person name="Pangilinan J."/>
            <person name="Pereira M.F."/>
            <person name="Perotto S."/>
            <person name="Peter M."/>
            <person name="Pfister S."/>
            <person name="Riley R."/>
            <person name="Sitrit Y."/>
            <person name="Stielow J.B."/>
            <person name="Szollosi G."/>
            <person name="Zifcakova L."/>
            <person name="Stursova M."/>
            <person name="Spatafora J.W."/>
            <person name="Tedersoo L."/>
            <person name="Vaario L.M."/>
            <person name="Yamada A."/>
            <person name="Yan M."/>
            <person name="Wang P."/>
            <person name="Xu J."/>
            <person name="Bruns T."/>
            <person name="Baldrian P."/>
            <person name="Vilgalys R."/>
            <person name="Dunand C."/>
            <person name="Henrissat B."/>
            <person name="Grigoriev I.V."/>
            <person name="Hibbett D."/>
            <person name="Nagy L.G."/>
            <person name="Martin F.M."/>
        </authorList>
    </citation>
    <scope>NUCLEOTIDE SEQUENCE</scope>
    <source>
        <strain evidence="2">UH-Tt-Lm1</strain>
    </source>
</reference>
<evidence type="ECO:0000313" key="2">
    <source>
        <dbReference type="EMBL" id="KAF9792806.1"/>
    </source>
</evidence>
<feature type="region of interest" description="Disordered" evidence="1">
    <location>
        <begin position="124"/>
        <end position="170"/>
    </location>
</feature>
<dbReference type="AlphaFoldDB" id="A0A9P6HVM1"/>
<feature type="compositionally biased region" description="Low complexity" evidence="1">
    <location>
        <begin position="144"/>
        <end position="157"/>
    </location>
</feature>
<feature type="compositionally biased region" description="Low complexity" evidence="1">
    <location>
        <begin position="95"/>
        <end position="109"/>
    </location>
</feature>
<proteinExistence type="predicted"/>
<protein>
    <submittedName>
        <fullName evidence="2">Uncharacterized protein</fullName>
    </submittedName>
</protein>
<keyword evidence="3" id="KW-1185">Reference proteome</keyword>
<evidence type="ECO:0000256" key="1">
    <source>
        <dbReference type="SAM" id="MobiDB-lite"/>
    </source>
</evidence>
<comment type="caution">
    <text evidence="2">The sequence shown here is derived from an EMBL/GenBank/DDBJ whole genome shotgun (WGS) entry which is preliminary data.</text>
</comment>
<feature type="region of interest" description="Disordered" evidence="1">
    <location>
        <begin position="37"/>
        <end position="110"/>
    </location>
</feature>